<reference evidence="1 2" key="1">
    <citation type="journal article" date="2014" name="Int. J. Syst. Evol. Microbiol.">
        <title>Nocardioides zeae sp. nov., isolated from the stem of Zea mays.</title>
        <authorList>
            <person name="Glaeser S.P."/>
            <person name="McInroy J.A."/>
            <person name="Busse H.J."/>
            <person name="Kampfer P."/>
        </authorList>
    </citation>
    <scope>NUCLEOTIDE SEQUENCE [LARGE SCALE GENOMIC DNA]</scope>
    <source>
        <strain evidence="1 2">JCM 30728</strain>
    </source>
</reference>
<dbReference type="AlphaFoldDB" id="A0A6P0HHC8"/>
<dbReference type="Pfam" id="PF21997">
    <property type="entry name" value="DUF6928"/>
    <property type="match status" value="1"/>
</dbReference>
<sequence>MGLSYAFLVWSRTGTVDLSRPVAPEQADAVVRRLFPRTPYARVATHPLLDARIPPREEPSVGVFVDGVLMATRDAHLYDPGILHRRYLELEDWPDLRLLTSDSTRDMVAYGHWLRGEQVRCLSVNALHVYRDRGAPEGFEGSAPASVDRWLDLSNAALATVLGLDGDVSVHPGRVEWQDVVVHRYARPPR</sequence>
<evidence type="ECO:0000313" key="1">
    <source>
        <dbReference type="EMBL" id="NEN78129.1"/>
    </source>
</evidence>
<name>A0A6P0HHC8_9ACTN</name>
<accession>A0A6P0HHC8</accession>
<organism evidence="1 2">
    <name type="scientific">Nocardioides zeae</name>
    <dbReference type="NCBI Taxonomy" id="1457234"/>
    <lineage>
        <taxon>Bacteria</taxon>
        <taxon>Bacillati</taxon>
        <taxon>Actinomycetota</taxon>
        <taxon>Actinomycetes</taxon>
        <taxon>Propionibacteriales</taxon>
        <taxon>Nocardioidaceae</taxon>
        <taxon>Nocardioides</taxon>
    </lineage>
</organism>
<dbReference type="RefSeq" id="WP_163771539.1">
    <property type="nucleotide sequence ID" value="NZ_JAAGXA010000004.1"/>
</dbReference>
<evidence type="ECO:0000313" key="2">
    <source>
        <dbReference type="Proteomes" id="UP000468687"/>
    </source>
</evidence>
<comment type="caution">
    <text evidence="1">The sequence shown here is derived from an EMBL/GenBank/DDBJ whole genome shotgun (WGS) entry which is preliminary data.</text>
</comment>
<keyword evidence="2" id="KW-1185">Reference proteome</keyword>
<gene>
    <name evidence="1" type="ORF">G3T38_07555</name>
</gene>
<proteinExistence type="predicted"/>
<dbReference type="Proteomes" id="UP000468687">
    <property type="component" value="Unassembled WGS sequence"/>
</dbReference>
<protein>
    <submittedName>
        <fullName evidence="1">Uncharacterized protein</fullName>
    </submittedName>
</protein>
<dbReference type="EMBL" id="JAAGXA010000004">
    <property type="protein sequence ID" value="NEN78129.1"/>
    <property type="molecule type" value="Genomic_DNA"/>
</dbReference>
<dbReference type="InterPro" id="IPR053847">
    <property type="entry name" value="DUF6928"/>
</dbReference>